<accession>A0A3G3E651</accession>
<reference evidence="3" key="1">
    <citation type="submission" date="2018-02" db="EMBL/GenBank/DDBJ databases">
        <title>A New Nudivirus from Drosophila melanogaster.</title>
        <authorList>
            <consortium name="DrosEU"/>
            <person name="Obbard D.J."/>
            <person name="Staubach F."/>
            <person name="Betancourt A."/>
        </authorList>
    </citation>
    <scope>NUCLEOTIDE SEQUENCE [LARGE SCALE GENOMIC DNA]</scope>
</reference>
<keyword evidence="1" id="KW-0472">Membrane</keyword>
<sequence length="393" mass="44381">MSYDQFVKQLKSKSRSPIDEVQMLCKNFTSSIKPLENAIVAMVVSLDDHGFIRLNDLTIGQINKLLREGDLKKIVSMSFKDSEYTQNDLNNFNTMTEHFPENKYYQVMKAIDENMKISPQYNITEMSFDNLSNELVEEINKLENSLLAHFKPGEIITLTVGSLTVSDQWLYDGTRKRKGCYMFTNIGGEVSSCKVSSFTCAGVKIDESTCKDITNLNFRNTVLELIAIADAEDTNQLKIDVAKIGNVNVDEVQQFLDIIIDEHFNALYALLQDSKDNIPEFEICVVKNTHIENGVIPTCRLCSPDAKPLTTSYLDPNQYDENITFQCVNEPSLIDLISDIEISTKIVLLPKTPVQKSKINHIVWVVCTIVVLIVVIVSVIIIKTSASITYYPM</sequence>
<name>A0A3G3E651_9VIRU</name>
<dbReference type="GeneID" id="80535661"/>
<dbReference type="EMBL" id="MG969167">
    <property type="protein sequence ID" value="AYP97927.1"/>
    <property type="molecule type" value="Genomic_DNA"/>
</dbReference>
<dbReference type="KEGG" id="vg:80535661"/>
<evidence type="ECO:0000313" key="3">
    <source>
        <dbReference type="Proteomes" id="UP000679071"/>
    </source>
</evidence>
<organism evidence="2 3">
    <name type="scientific">Mauternbach virus</name>
    <dbReference type="NCBI Taxonomy" id="2486603"/>
    <lineage>
        <taxon>Viruses</taxon>
        <taxon>Viruses incertae sedis</taxon>
        <taxon>Naldaviricetes</taxon>
        <taxon>Lefavirales</taxon>
        <taxon>Nudiviridae</taxon>
        <taxon>Alphanudivirus</taxon>
        <taxon>Alphanudivirus quartudromelanogasteris</taxon>
    </lineage>
</organism>
<keyword evidence="1" id="KW-0812">Transmembrane</keyword>
<feature type="transmembrane region" description="Helical" evidence="1">
    <location>
        <begin position="362"/>
        <end position="382"/>
    </location>
</feature>
<keyword evidence="3" id="KW-1185">Reference proteome</keyword>
<keyword evidence="1" id="KW-1133">Transmembrane helix</keyword>
<dbReference type="RefSeq" id="YP_010797683.1">
    <property type="nucleotide sequence ID" value="NC_076232.1"/>
</dbReference>
<evidence type="ECO:0000313" key="2">
    <source>
        <dbReference type="EMBL" id="AYP97927.1"/>
    </source>
</evidence>
<proteinExistence type="predicted"/>
<protein>
    <submittedName>
        <fullName evidence="2">ODV-E56-2</fullName>
    </submittedName>
</protein>
<evidence type="ECO:0000256" key="1">
    <source>
        <dbReference type="SAM" id="Phobius"/>
    </source>
</evidence>
<dbReference type="Proteomes" id="UP000679071">
    <property type="component" value="Segment"/>
</dbReference>